<accession>A0A2M7VZQ9</accession>
<dbReference type="Proteomes" id="UP000228743">
    <property type="component" value="Unassembled WGS sequence"/>
</dbReference>
<comment type="caution">
    <text evidence="1">The sequence shown here is derived from an EMBL/GenBank/DDBJ whole genome shotgun (WGS) entry which is preliminary data.</text>
</comment>
<organism evidence="1 2">
    <name type="scientific">Candidatus Falkowbacteria bacterium CG_4_10_14_0_2_um_filter_41_15</name>
    <dbReference type="NCBI Taxonomy" id="1974554"/>
    <lineage>
        <taxon>Bacteria</taxon>
        <taxon>Candidatus Falkowiibacteriota</taxon>
    </lineage>
</organism>
<dbReference type="InterPro" id="IPR010921">
    <property type="entry name" value="Trp_repressor/repl_initiator"/>
</dbReference>
<evidence type="ECO:0008006" key="3">
    <source>
        <dbReference type="Google" id="ProtNLM"/>
    </source>
</evidence>
<dbReference type="SUPFAM" id="SSF48295">
    <property type="entry name" value="TrpR-like"/>
    <property type="match status" value="1"/>
</dbReference>
<dbReference type="GO" id="GO:0043565">
    <property type="term" value="F:sequence-specific DNA binding"/>
    <property type="evidence" value="ECO:0007669"/>
    <property type="project" value="InterPro"/>
</dbReference>
<name>A0A2M7VZQ9_9BACT</name>
<reference evidence="2" key="1">
    <citation type="submission" date="2017-09" db="EMBL/GenBank/DDBJ databases">
        <title>Depth-based differentiation of microbial function through sediment-hosted aquifers and enrichment of novel symbionts in the deep terrestrial subsurface.</title>
        <authorList>
            <person name="Probst A.J."/>
            <person name="Ladd B."/>
            <person name="Jarett J.K."/>
            <person name="Geller-Mcgrath D.E."/>
            <person name="Sieber C.M.K."/>
            <person name="Emerson J.B."/>
            <person name="Anantharaman K."/>
            <person name="Thomas B.C."/>
            <person name="Malmstrom R."/>
            <person name="Stieglmeier M."/>
            <person name="Klingl A."/>
            <person name="Woyke T."/>
            <person name="Ryan C.M."/>
            <person name="Banfield J.F."/>
        </authorList>
    </citation>
    <scope>NUCLEOTIDE SEQUENCE [LARGE SCALE GENOMIC DNA]</scope>
</reference>
<dbReference type="AlphaFoldDB" id="A0A2M7VZQ9"/>
<dbReference type="EMBL" id="PFPX01000032">
    <property type="protein sequence ID" value="PJA10099.1"/>
    <property type="molecule type" value="Genomic_DNA"/>
</dbReference>
<protein>
    <recommendedName>
        <fullName evidence="3">Transposase</fullName>
    </recommendedName>
</protein>
<evidence type="ECO:0000313" key="1">
    <source>
        <dbReference type="EMBL" id="PJA10099.1"/>
    </source>
</evidence>
<gene>
    <name evidence="1" type="ORF">COX68_01345</name>
</gene>
<proteinExistence type="predicted"/>
<sequence length="348" mass="41567">MNGKMPRRRQRYFCGNCQKSFSQTPKFTYAQSLISELVKQYYEAKPSYRDLSRKYDIDKKRINGWVQEYSTNFKNTIEVAQELNPEWTGYLTVDGKLIRYRGRKGCMYIGVDNCGDIVHILAGDSHENKSSWSRFFQELKLEIGYRLVVLTSDGNPDILASCLIHYQYFIYAACHYHFLKRVDRSFGYLTVIRNKEKKKQFKLEIKLRHEIHHLLYQKTLSEFVVSYDGIVRGFRQRYYHGYYCSIMLELLRDNLGYLVPHYFDDNIYITSNLVETTIKQYERRLKTIEGFQSLAGFRNYLNVFTMFLRFKKYTDCRGFNKYKNGQNRLQLAGVNTSKIDWFSYGFRQ</sequence>
<evidence type="ECO:0000313" key="2">
    <source>
        <dbReference type="Proteomes" id="UP000228743"/>
    </source>
</evidence>